<evidence type="ECO:0000313" key="1">
    <source>
        <dbReference type="EMBL" id="AFZ81394.1"/>
    </source>
</evidence>
<evidence type="ECO:0000313" key="2">
    <source>
        <dbReference type="Proteomes" id="UP000031512"/>
    </source>
</evidence>
<name>L0B2S5_THEEQ</name>
<dbReference type="Proteomes" id="UP000031512">
    <property type="component" value="Chromosome 3"/>
</dbReference>
<gene>
    <name evidence="1" type="ORF">BEWA_008040</name>
</gene>
<dbReference type="RefSeq" id="XP_004831060.1">
    <property type="nucleotide sequence ID" value="XM_004831003.1"/>
</dbReference>
<dbReference type="VEuPathDB" id="PiroplasmaDB:BEWA_008040"/>
<accession>L0B2S5</accession>
<protein>
    <submittedName>
        <fullName evidence="1">Uncharacterized protein</fullName>
    </submittedName>
</protein>
<sequence length="478" mass="56641">MYNRFYLILCLCSYANCIKFRGSVGFLTNDFYFTNVDGVSRKFVIFGDLLRDPSADHPLFRYKSSTLPPYPYYDAPRNLFFDTSKLNSSEENEYESQTCSEYLKNSELRRRGEPVEHQNDTPIEDVNRTFCPNYRKLIHYGNIKKEIGKMETDLAEYDLIRPGIGPWPSYEELCEKGMDINTSLFQEFDPFDKLEKHLQPKPTIRNDIKTIAEARTEQKRWLKRSRSDEWALTYEEFASLPLEMREAYYANRYPVSDEDERFWMVLNYRRIIENDYYHQKNPLEFRYMEDSWTYTPKDSPVFQDLKNWDDPLDSPWRLRADEVIRDCVSFGWPPQKVRLHTGLDVYDITWMAGVVKIIVERTRDELTTISEDELALMVMKLEKRLEEMDNDEYTQVLKNHTILLETRTSKQAILQCRKDWNDHIGDIVTITFNNSDEKVTGRLMGSYNALGICLNVANLKTTFPLSFIYEVRRFILGS</sequence>
<dbReference type="OrthoDB" id="361577at2759"/>
<keyword evidence="2" id="KW-1185">Reference proteome</keyword>
<dbReference type="eggNOG" id="ENOG502SREI">
    <property type="taxonomic scope" value="Eukaryota"/>
</dbReference>
<dbReference type="KEGG" id="beq:BEWA_008040"/>
<dbReference type="AlphaFoldDB" id="L0B2S5"/>
<dbReference type="EMBL" id="CP001670">
    <property type="protein sequence ID" value="AFZ81394.1"/>
    <property type="molecule type" value="Genomic_DNA"/>
</dbReference>
<reference evidence="1 2" key="1">
    <citation type="journal article" date="2012" name="BMC Genomics">
        <title>Comparative genomic analysis and phylogenetic position of Theileria equi.</title>
        <authorList>
            <person name="Kappmeyer L.S."/>
            <person name="Thiagarajan M."/>
            <person name="Herndon D.R."/>
            <person name="Ramsay J.D."/>
            <person name="Caler E."/>
            <person name="Djikeng A."/>
            <person name="Gillespie J.J."/>
            <person name="Lau A.O."/>
            <person name="Roalson E.H."/>
            <person name="Silva J.C."/>
            <person name="Silva M.G."/>
            <person name="Suarez C.E."/>
            <person name="Ueti M.W."/>
            <person name="Nene V.M."/>
            <person name="Mealey R.H."/>
            <person name="Knowles D.P."/>
            <person name="Brayton K.A."/>
        </authorList>
    </citation>
    <scope>NUCLEOTIDE SEQUENCE [LARGE SCALE GENOMIC DNA]</scope>
    <source>
        <strain evidence="1 2">WA</strain>
    </source>
</reference>
<organism evidence="1 2">
    <name type="scientific">Theileria equi strain WA</name>
    <dbReference type="NCBI Taxonomy" id="1537102"/>
    <lineage>
        <taxon>Eukaryota</taxon>
        <taxon>Sar</taxon>
        <taxon>Alveolata</taxon>
        <taxon>Apicomplexa</taxon>
        <taxon>Aconoidasida</taxon>
        <taxon>Piroplasmida</taxon>
        <taxon>Theileriidae</taxon>
        <taxon>Theileria</taxon>
    </lineage>
</organism>
<dbReference type="GeneID" id="15806389"/>
<proteinExistence type="predicted"/>